<protein>
    <recommendedName>
        <fullName evidence="1">SET domain-containing protein</fullName>
    </recommendedName>
</protein>
<dbReference type="GO" id="GO:0005634">
    <property type="term" value="C:nucleus"/>
    <property type="evidence" value="ECO:0007669"/>
    <property type="project" value="TreeGrafter"/>
</dbReference>
<evidence type="ECO:0000259" key="1">
    <source>
        <dbReference type="PROSITE" id="PS50280"/>
    </source>
</evidence>
<dbReference type="SUPFAM" id="SSF82199">
    <property type="entry name" value="SET domain"/>
    <property type="match status" value="1"/>
</dbReference>
<proteinExistence type="predicted"/>
<feature type="domain" description="SET" evidence="1">
    <location>
        <begin position="18"/>
        <end position="269"/>
    </location>
</feature>
<dbReference type="GeneID" id="30014378"/>
<dbReference type="STRING" id="1367422.A0A178Z660"/>
<organism evidence="2 3">
    <name type="scientific">Fonsecaea erecta</name>
    <dbReference type="NCBI Taxonomy" id="1367422"/>
    <lineage>
        <taxon>Eukaryota</taxon>
        <taxon>Fungi</taxon>
        <taxon>Dikarya</taxon>
        <taxon>Ascomycota</taxon>
        <taxon>Pezizomycotina</taxon>
        <taxon>Eurotiomycetes</taxon>
        <taxon>Chaetothyriomycetidae</taxon>
        <taxon>Chaetothyriales</taxon>
        <taxon>Herpotrichiellaceae</taxon>
        <taxon>Fonsecaea</taxon>
    </lineage>
</organism>
<dbReference type="EMBL" id="LVYI01000011">
    <property type="protein sequence ID" value="OAP55237.1"/>
    <property type="molecule type" value="Genomic_DNA"/>
</dbReference>
<gene>
    <name evidence="2" type="ORF">AYL99_10210</name>
</gene>
<name>A0A178Z660_9EURO</name>
<dbReference type="Proteomes" id="UP000078343">
    <property type="component" value="Unassembled WGS sequence"/>
</dbReference>
<dbReference type="PROSITE" id="PS50280">
    <property type="entry name" value="SET"/>
    <property type="match status" value="1"/>
</dbReference>
<dbReference type="InterPro" id="IPR046341">
    <property type="entry name" value="SET_dom_sf"/>
</dbReference>
<reference evidence="2 3" key="1">
    <citation type="submission" date="2016-04" db="EMBL/GenBank/DDBJ databases">
        <title>Draft genome of Fonsecaea erecta CBS 125763.</title>
        <authorList>
            <person name="Weiss V.A."/>
            <person name="Vicente V.A."/>
            <person name="Raittz R.T."/>
            <person name="Moreno L.F."/>
            <person name="De Souza E.M."/>
            <person name="Pedrosa F.O."/>
            <person name="Steffens M.B."/>
            <person name="Faoro H."/>
            <person name="Tadra-Sfeir M.Z."/>
            <person name="Najafzadeh M.J."/>
            <person name="Felipe M.S."/>
            <person name="Teixeira M."/>
            <person name="Sun J."/>
            <person name="Xi L."/>
            <person name="Gomes R."/>
            <person name="De Azevedo C.M."/>
            <person name="Salgado C.G."/>
            <person name="Da Silva M.B."/>
            <person name="Nascimento M.F."/>
            <person name="Queiroz-Telles F."/>
            <person name="Attili D.S."/>
            <person name="Gorbushina A."/>
        </authorList>
    </citation>
    <scope>NUCLEOTIDE SEQUENCE [LARGE SCALE GENOMIC DNA]</scope>
    <source>
        <strain evidence="2 3">CBS 125763</strain>
    </source>
</reference>
<keyword evidence="3" id="KW-1185">Reference proteome</keyword>
<dbReference type="PANTHER" id="PTHR13271">
    <property type="entry name" value="UNCHARACTERIZED PUTATIVE METHYLTRANSFERASE"/>
    <property type="match status" value="1"/>
</dbReference>
<evidence type="ECO:0000313" key="2">
    <source>
        <dbReference type="EMBL" id="OAP55237.1"/>
    </source>
</evidence>
<evidence type="ECO:0000313" key="3">
    <source>
        <dbReference type="Proteomes" id="UP000078343"/>
    </source>
</evidence>
<accession>A0A178Z660</accession>
<dbReference type="AlphaFoldDB" id="A0A178Z660"/>
<dbReference type="Gene3D" id="3.90.1410.10">
    <property type="entry name" value="set domain protein methyltransferase, domain 1"/>
    <property type="match status" value="1"/>
</dbReference>
<comment type="caution">
    <text evidence="2">The sequence shown here is derived from an EMBL/GenBank/DDBJ whole genome shotgun (WGS) entry which is preliminary data.</text>
</comment>
<dbReference type="PANTHER" id="PTHR13271:SF76">
    <property type="entry name" value="SET DOMAIN-CONTAINING PROTEIN 8"/>
    <property type="match status" value="1"/>
</dbReference>
<dbReference type="RefSeq" id="XP_018688604.1">
    <property type="nucleotide sequence ID" value="XM_018841716.1"/>
</dbReference>
<dbReference type="OrthoDB" id="441812at2759"/>
<dbReference type="CDD" id="cd10527">
    <property type="entry name" value="SET_LSMT"/>
    <property type="match status" value="1"/>
</dbReference>
<dbReference type="InterPro" id="IPR050600">
    <property type="entry name" value="SETD3_SETD6_MTase"/>
</dbReference>
<sequence length="484" mass="54179">MRQVSLPLDDLHVWAHFNNVQLFDTLIEPHVIREDGNDKGGGLLAKGEHGPGTPLVAVPHDLVLSKERVEGYAKADQSLQELLEAAAPLAQSPRTAVLLFLVYQMTINNPSSRGRGLGFDNPFAGYVKMLPHAILLPTFYTPEERELLIGTSLSEALDQKLISLEREFDKLRAATAKIPWCQEIWWSEGADCLSFEDWKLADAMYRSRALELPHGVGVGMVPIVDMANHASDDHYNARFEVENYSGSVSLVVRDDRIIHTGDEITIMYGCGGACEMLFSYGFLEEHASTAREIFLTLSIPSDDPLRLAKMRFAQDAPGVRIYVDDSNQVRWDSPFVWWACINEEDGLDFRVEQTIDGDTELKAAWKDHALTTDTLLQSILLADRLRDVFVLRAVVSIQGRIEEQGSRLAESEASYNALRSDQVRDSVFGAIGNLRKLEMELLTRAYETLEAEKVQLLESTVVRDYLRQGDGGTEFLDGTPDDFS</sequence>
<dbReference type="GO" id="GO:0016279">
    <property type="term" value="F:protein-lysine N-methyltransferase activity"/>
    <property type="evidence" value="ECO:0007669"/>
    <property type="project" value="TreeGrafter"/>
</dbReference>
<dbReference type="InterPro" id="IPR001214">
    <property type="entry name" value="SET_dom"/>
</dbReference>